<dbReference type="PRINTS" id="PR00032">
    <property type="entry name" value="HTHARAC"/>
</dbReference>
<dbReference type="InterPro" id="IPR020449">
    <property type="entry name" value="Tscrpt_reg_AraC-type_HTH"/>
</dbReference>
<keyword evidence="1" id="KW-0805">Transcription regulation</keyword>
<dbReference type="PANTHER" id="PTHR46796:SF6">
    <property type="entry name" value="ARAC SUBFAMILY"/>
    <property type="match status" value="1"/>
</dbReference>
<dbReference type="PROSITE" id="PS01124">
    <property type="entry name" value="HTH_ARAC_FAMILY_2"/>
    <property type="match status" value="1"/>
</dbReference>
<dbReference type="PROSITE" id="PS00041">
    <property type="entry name" value="HTH_ARAC_FAMILY_1"/>
    <property type="match status" value="1"/>
</dbReference>
<dbReference type="InterPro" id="IPR050204">
    <property type="entry name" value="AraC_XylS_family_regulators"/>
</dbReference>
<name>A0A5Q0M2S8_VARPD</name>
<dbReference type="Gene3D" id="1.10.10.60">
    <property type="entry name" value="Homeodomain-like"/>
    <property type="match status" value="1"/>
</dbReference>
<dbReference type="GO" id="GO:0003700">
    <property type="term" value="F:DNA-binding transcription factor activity"/>
    <property type="evidence" value="ECO:0007669"/>
    <property type="project" value="InterPro"/>
</dbReference>
<protein>
    <submittedName>
        <fullName evidence="5">Helix-turn-helix domain-containing protein</fullName>
    </submittedName>
</protein>
<keyword evidence="2" id="KW-0238">DNA-binding</keyword>
<dbReference type="Proteomes" id="UP000326780">
    <property type="component" value="Chromosome"/>
</dbReference>
<keyword evidence="3" id="KW-0804">Transcription</keyword>
<dbReference type="SUPFAM" id="SSF46689">
    <property type="entry name" value="Homeodomain-like"/>
    <property type="match status" value="2"/>
</dbReference>
<dbReference type="GO" id="GO:0043565">
    <property type="term" value="F:sequence-specific DNA binding"/>
    <property type="evidence" value="ECO:0007669"/>
    <property type="project" value="InterPro"/>
</dbReference>
<feature type="domain" description="HTH araC/xylS-type" evidence="4">
    <location>
        <begin position="205"/>
        <end position="303"/>
    </location>
</feature>
<gene>
    <name evidence="5" type="ORF">GFK26_15395</name>
</gene>
<dbReference type="InterPro" id="IPR018060">
    <property type="entry name" value="HTH_AraC"/>
</dbReference>
<sequence>MKTAASSSVRETLTADITHGIAQRSEITLLDDSIPLRWRSLYAWLVRETPWSAELPTASAPGIAFCLGHSCRVTRTIEARRQQETLRPRQFSVLPAHLHSQWTIAGSPEILHLYVHSAAFDAVANDLFDRAGGDVELLPRLCEHDPVIEHIASTVLILLREKDPQSRLQADHLAYLLAGRLVSRHSNLSTRAASAPLTIAAHQWRRMLDFVEAHLAEDLSLEALASCAGIHPSHVWRAFRANLGTSPHRYVVSQRLERARHLLEHTADPLAEVALRVGFSSQSHLAAAFKKDCGMTPVQYRREFFRA</sequence>
<dbReference type="SMART" id="SM00342">
    <property type="entry name" value="HTH_ARAC"/>
    <property type="match status" value="1"/>
</dbReference>
<evidence type="ECO:0000256" key="1">
    <source>
        <dbReference type="ARBA" id="ARBA00023015"/>
    </source>
</evidence>
<dbReference type="AlphaFoldDB" id="A0A5Q0M2S8"/>
<accession>A0A5Q0M2S8</accession>
<evidence type="ECO:0000256" key="2">
    <source>
        <dbReference type="ARBA" id="ARBA00023125"/>
    </source>
</evidence>
<evidence type="ECO:0000313" key="6">
    <source>
        <dbReference type="Proteomes" id="UP000326780"/>
    </source>
</evidence>
<dbReference type="RefSeq" id="WP_153282693.1">
    <property type="nucleotide sequence ID" value="NZ_CP045644.1"/>
</dbReference>
<dbReference type="EMBL" id="CP045644">
    <property type="protein sequence ID" value="QFZ84040.1"/>
    <property type="molecule type" value="Genomic_DNA"/>
</dbReference>
<organism evidence="5 6">
    <name type="scientific">Variovorax paradoxus</name>
    <dbReference type="NCBI Taxonomy" id="34073"/>
    <lineage>
        <taxon>Bacteria</taxon>
        <taxon>Pseudomonadati</taxon>
        <taxon>Pseudomonadota</taxon>
        <taxon>Betaproteobacteria</taxon>
        <taxon>Burkholderiales</taxon>
        <taxon>Comamonadaceae</taxon>
        <taxon>Variovorax</taxon>
    </lineage>
</organism>
<dbReference type="Pfam" id="PF12833">
    <property type="entry name" value="HTH_18"/>
    <property type="match status" value="1"/>
</dbReference>
<dbReference type="InterPro" id="IPR018062">
    <property type="entry name" value="HTH_AraC-typ_CS"/>
</dbReference>
<evidence type="ECO:0000259" key="4">
    <source>
        <dbReference type="PROSITE" id="PS01124"/>
    </source>
</evidence>
<evidence type="ECO:0000313" key="5">
    <source>
        <dbReference type="EMBL" id="QFZ84040.1"/>
    </source>
</evidence>
<reference evidence="5 6" key="1">
    <citation type="submission" date="2019-10" db="EMBL/GenBank/DDBJ databases">
        <title>Complete genome sequence of Variovorax paradoxus 5C-2.</title>
        <authorList>
            <person name="Gogoleva N.E."/>
            <person name="Balkin A.S."/>
        </authorList>
    </citation>
    <scope>NUCLEOTIDE SEQUENCE [LARGE SCALE GENOMIC DNA]</scope>
    <source>
        <strain evidence="5 6">5C-2</strain>
    </source>
</reference>
<dbReference type="PANTHER" id="PTHR46796">
    <property type="entry name" value="HTH-TYPE TRANSCRIPTIONAL ACTIVATOR RHAS-RELATED"/>
    <property type="match status" value="1"/>
</dbReference>
<dbReference type="InterPro" id="IPR009057">
    <property type="entry name" value="Homeodomain-like_sf"/>
</dbReference>
<proteinExistence type="predicted"/>
<evidence type="ECO:0000256" key="3">
    <source>
        <dbReference type="ARBA" id="ARBA00023163"/>
    </source>
</evidence>